<feature type="transmembrane region" description="Helical" evidence="7">
    <location>
        <begin position="126"/>
        <end position="143"/>
    </location>
</feature>
<feature type="domain" description="EamA" evidence="8">
    <location>
        <begin position="154"/>
        <end position="282"/>
    </location>
</feature>
<keyword evidence="4 7" id="KW-1133">Transmembrane helix</keyword>
<keyword evidence="3 7" id="KW-0812">Transmembrane</keyword>
<dbReference type="RefSeq" id="WP_167176427.1">
    <property type="nucleotide sequence ID" value="NZ_BAAAEJ010000007.1"/>
</dbReference>
<keyword evidence="2" id="KW-1003">Cell membrane</keyword>
<evidence type="ECO:0000256" key="6">
    <source>
        <dbReference type="SAM" id="MobiDB-lite"/>
    </source>
</evidence>
<evidence type="ECO:0000256" key="7">
    <source>
        <dbReference type="SAM" id="Phobius"/>
    </source>
</evidence>
<sequence>MFRNASLPRSPALSIAVPYLALIGGILFLSIGTSFAKTLFPVAGAMGTAAMRVGLSSLILLMVWRPWRHSFTRKDLKGLALYGAVMGLMNLSFYMSLATIPLGIALAIEFTGPLAVALFNARKPIHFVWVLVAAAGLSLLLPLDGNVSTLDPVGCAWAAMAALFWALYIVFGQRVSHLPSGATVAVGMTVAAMVVVPIGAVSAGAVLLDPRLLAMGVLVALASSAIPYTLDMIALKAIPKRTFGVAVSADPAIGALAGLLFLGEHLTMLQWLAIAAVMTASVGAVLTTSRSEKPALPAADNDSDDLGAKQAA</sequence>
<evidence type="ECO:0000313" key="10">
    <source>
        <dbReference type="Proteomes" id="UP001500791"/>
    </source>
</evidence>
<protein>
    <submittedName>
        <fullName evidence="9">DMT family transporter</fullName>
    </submittedName>
</protein>
<evidence type="ECO:0000256" key="3">
    <source>
        <dbReference type="ARBA" id="ARBA00022692"/>
    </source>
</evidence>
<feature type="transmembrane region" description="Helical" evidence="7">
    <location>
        <begin position="42"/>
        <end position="64"/>
    </location>
</feature>
<dbReference type="PANTHER" id="PTHR42920:SF5">
    <property type="entry name" value="EAMA DOMAIN-CONTAINING PROTEIN"/>
    <property type="match status" value="1"/>
</dbReference>
<keyword evidence="10" id="KW-1185">Reference proteome</keyword>
<feature type="transmembrane region" description="Helical" evidence="7">
    <location>
        <begin position="212"/>
        <end position="230"/>
    </location>
</feature>
<comment type="caution">
    <text evidence="9">The sequence shown here is derived from an EMBL/GenBank/DDBJ whole genome shotgun (WGS) entry which is preliminary data.</text>
</comment>
<reference evidence="9 10" key="1">
    <citation type="journal article" date="2019" name="Int. J. Syst. Evol. Microbiol.">
        <title>The Global Catalogue of Microorganisms (GCM) 10K type strain sequencing project: providing services to taxonomists for standard genome sequencing and annotation.</title>
        <authorList>
            <consortium name="The Broad Institute Genomics Platform"/>
            <consortium name="The Broad Institute Genome Sequencing Center for Infectious Disease"/>
            <person name="Wu L."/>
            <person name="Ma J."/>
        </authorList>
    </citation>
    <scope>NUCLEOTIDE SEQUENCE [LARGE SCALE GENOMIC DNA]</scope>
    <source>
        <strain evidence="9 10">JCM 13476</strain>
    </source>
</reference>
<feature type="transmembrane region" description="Helical" evidence="7">
    <location>
        <begin position="242"/>
        <end position="262"/>
    </location>
</feature>
<dbReference type="InterPro" id="IPR037185">
    <property type="entry name" value="EmrE-like"/>
</dbReference>
<proteinExistence type="predicted"/>
<dbReference type="PANTHER" id="PTHR42920">
    <property type="entry name" value="OS03G0707200 PROTEIN-RELATED"/>
    <property type="match status" value="1"/>
</dbReference>
<feature type="transmembrane region" description="Helical" evidence="7">
    <location>
        <begin position="149"/>
        <end position="171"/>
    </location>
</feature>
<feature type="transmembrane region" description="Helical" evidence="7">
    <location>
        <begin position="268"/>
        <end position="286"/>
    </location>
</feature>
<dbReference type="Proteomes" id="UP001500791">
    <property type="component" value="Unassembled WGS sequence"/>
</dbReference>
<dbReference type="Pfam" id="PF00892">
    <property type="entry name" value="EamA"/>
    <property type="match status" value="1"/>
</dbReference>
<keyword evidence="5 7" id="KW-0472">Membrane</keyword>
<dbReference type="InterPro" id="IPR051258">
    <property type="entry name" value="Diverse_Substrate_Transporter"/>
</dbReference>
<feature type="region of interest" description="Disordered" evidence="6">
    <location>
        <begin position="292"/>
        <end position="312"/>
    </location>
</feature>
<feature type="transmembrane region" description="Helical" evidence="7">
    <location>
        <begin position="76"/>
        <end position="94"/>
    </location>
</feature>
<evidence type="ECO:0000313" key="9">
    <source>
        <dbReference type="EMBL" id="GAA0389361.1"/>
    </source>
</evidence>
<evidence type="ECO:0000256" key="2">
    <source>
        <dbReference type="ARBA" id="ARBA00022475"/>
    </source>
</evidence>
<gene>
    <name evidence="9" type="ORF">GCM10009093_14990</name>
</gene>
<accession>A0ABN0YB07</accession>
<feature type="transmembrane region" description="Helical" evidence="7">
    <location>
        <begin position="183"/>
        <end position="206"/>
    </location>
</feature>
<evidence type="ECO:0000256" key="5">
    <source>
        <dbReference type="ARBA" id="ARBA00023136"/>
    </source>
</evidence>
<comment type="subcellular location">
    <subcellularLocation>
        <location evidence="1">Cell membrane</location>
        <topology evidence="1">Multi-pass membrane protein</topology>
    </subcellularLocation>
</comment>
<evidence type="ECO:0000256" key="1">
    <source>
        <dbReference type="ARBA" id="ARBA00004651"/>
    </source>
</evidence>
<feature type="transmembrane region" description="Helical" evidence="7">
    <location>
        <begin position="12"/>
        <end position="36"/>
    </location>
</feature>
<feature type="transmembrane region" description="Helical" evidence="7">
    <location>
        <begin position="100"/>
        <end position="119"/>
    </location>
</feature>
<name>A0ABN0YB07_9CAUL</name>
<dbReference type="EMBL" id="BAAAEJ010000007">
    <property type="protein sequence ID" value="GAA0389361.1"/>
    <property type="molecule type" value="Genomic_DNA"/>
</dbReference>
<evidence type="ECO:0000256" key="4">
    <source>
        <dbReference type="ARBA" id="ARBA00022989"/>
    </source>
</evidence>
<dbReference type="SUPFAM" id="SSF103481">
    <property type="entry name" value="Multidrug resistance efflux transporter EmrE"/>
    <property type="match status" value="2"/>
</dbReference>
<evidence type="ECO:0000259" key="8">
    <source>
        <dbReference type="Pfam" id="PF00892"/>
    </source>
</evidence>
<dbReference type="InterPro" id="IPR000620">
    <property type="entry name" value="EamA_dom"/>
</dbReference>
<organism evidence="9 10">
    <name type="scientific">Brevundimonas terrae</name>
    <dbReference type="NCBI Taxonomy" id="363631"/>
    <lineage>
        <taxon>Bacteria</taxon>
        <taxon>Pseudomonadati</taxon>
        <taxon>Pseudomonadota</taxon>
        <taxon>Alphaproteobacteria</taxon>
        <taxon>Caulobacterales</taxon>
        <taxon>Caulobacteraceae</taxon>
        <taxon>Brevundimonas</taxon>
    </lineage>
</organism>